<keyword evidence="2" id="KW-0378">Hydrolase</keyword>
<evidence type="ECO:0000256" key="4">
    <source>
        <dbReference type="SAM" id="SignalP"/>
    </source>
</evidence>
<feature type="domain" description="Peptidase M20 dimerisation" evidence="5">
    <location>
        <begin position="252"/>
        <end position="342"/>
    </location>
</feature>
<dbReference type="SUPFAM" id="SSF55031">
    <property type="entry name" value="Bacterial exopeptidase dimerisation domain"/>
    <property type="match status" value="1"/>
</dbReference>
<dbReference type="PANTHER" id="PTHR11014">
    <property type="entry name" value="PEPTIDASE M20 FAMILY MEMBER"/>
    <property type="match status" value="1"/>
</dbReference>
<dbReference type="InterPro" id="IPR002933">
    <property type="entry name" value="Peptidase_M20"/>
</dbReference>
<evidence type="ECO:0000313" key="6">
    <source>
        <dbReference type="EMBL" id="CAD8256079.1"/>
    </source>
</evidence>
<sequence length="464" mass="49705">MLRSFRLLGAAWLLSASLDVRARADFADIDAEPRHNLEDMRIRQTPNGKAPKYQELLSAAKAIHDDFIVALRRQLHRRPELMYREETTSEVIQSTLESLGVPYKAGWAFNTRQDKGVPGPGGYGVVAELGTGHPPCVALRSDIDALPIRELTEVPFKSTVEGQMHACGHDGHTSMLLGAAAILKANEALLNGTVRLIFQPAEEGGAGAKRMREEGVLTRYPPAQHAFGFHLWPYLPSGVVGGKPGTMLSASDSFTIEISGVGGHAAMPHLTVDPVFAGAQIITSLQGIVSRETSPMSSAVVSVTMFQAGSAKNIIPKGAMLGGTIRSSTTPELNRVRDRVIQTVHGVAAAHGCNATLTFSPDNYPPTVNDPELYEWVKEIAAPASSVGQVQEIEQSMAGEDFAFFGEVIPSVFLALGQGSGQYPDTNYGLHNPRFAIDESVLDTGAALHAHLAFQTLNKLAAEA</sequence>
<keyword evidence="3" id="KW-0464">Manganese</keyword>
<accession>A0A7R9YB95</accession>
<evidence type="ECO:0000256" key="3">
    <source>
        <dbReference type="PIRSR" id="PIRSR005962-1"/>
    </source>
</evidence>
<dbReference type="PANTHER" id="PTHR11014:SF63">
    <property type="entry name" value="METALLOPEPTIDASE, PUTATIVE (AFU_ORTHOLOGUE AFUA_6G09600)-RELATED"/>
    <property type="match status" value="1"/>
</dbReference>
<dbReference type="FunFam" id="3.30.70.360:FF:000001">
    <property type="entry name" value="N-acetyldiaminopimelate deacetylase"/>
    <property type="match status" value="1"/>
</dbReference>
<keyword evidence="3" id="KW-0479">Metal-binding</keyword>
<evidence type="ECO:0000256" key="2">
    <source>
        <dbReference type="ARBA" id="ARBA00022801"/>
    </source>
</evidence>
<organism evidence="6">
    <name type="scientific">Pinguiococcus pyrenoidosus</name>
    <dbReference type="NCBI Taxonomy" id="172671"/>
    <lineage>
        <taxon>Eukaryota</taxon>
        <taxon>Sar</taxon>
        <taxon>Stramenopiles</taxon>
        <taxon>Ochrophyta</taxon>
        <taxon>Pinguiophyceae</taxon>
        <taxon>Pinguiochrysidales</taxon>
        <taxon>Pinguiochrysidaceae</taxon>
        <taxon>Pinguiococcus</taxon>
    </lineage>
</organism>
<dbReference type="InterPro" id="IPR011650">
    <property type="entry name" value="Peptidase_M20_dimer"/>
</dbReference>
<dbReference type="Pfam" id="PF07687">
    <property type="entry name" value="M20_dimer"/>
    <property type="match status" value="1"/>
</dbReference>
<name>A0A7R9YB95_9STRA</name>
<keyword evidence="4" id="KW-0732">Signal</keyword>
<feature type="binding site" evidence="3">
    <location>
        <position position="431"/>
    </location>
    <ligand>
        <name>Mn(2+)</name>
        <dbReference type="ChEBI" id="CHEBI:29035"/>
        <label>2</label>
    </ligand>
</feature>
<gene>
    <name evidence="6" type="ORF">PPYR1160_LOCUS5571</name>
</gene>
<reference evidence="6" key="1">
    <citation type="submission" date="2021-01" db="EMBL/GenBank/DDBJ databases">
        <authorList>
            <person name="Corre E."/>
            <person name="Pelletier E."/>
            <person name="Niang G."/>
            <person name="Scheremetjew M."/>
            <person name="Finn R."/>
            <person name="Kale V."/>
            <person name="Holt S."/>
            <person name="Cochrane G."/>
            <person name="Meng A."/>
            <person name="Brown T."/>
            <person name="Cohen L."/>
        </authorList>
    </citation>
    <scope>NUCLEOTIDE SEQUENCE</scope>
    <source>
        <strain evidence="6">CCMP2078</strain>
    </source>
</reference>
<feature type="binding site" evidence="3">
    <location>
        <position position="203"/>
    </location>
    <ligand>
        <name>Mn(2+)</name>
        <dbReference type="ChEBI" id="CHEBI:29035"/>
        <label>2</label>
    </ligand>
</feature>
<dbReference type="EMBL" id="HBEA01007274">
    <property type="protein sequence ID" value="CAD8256079.1"/>
    <property type="molecule type" value="Transcribed_RNA"/>
</dbReference>
<dbReference type="GO" id="GO:0016787">
    <property type="term" value="F:hydrolase activity"/>
    <property type="evidence" value="ECO:0007669"/>
    <property type="project" value="UniProtKB-KW"/>
</dbReference>
<evidence type="ECO:0000256" key="1">
    <source>
        <dbReference type="ARBA" id="ARBA00006153"/>
    </source>
</evidence>
<comment type="similarity">
    <text evidence="1">Belongs to the peptidase M20 family.</text>
</comment>
<dbReference type="Gene3D" id="3.30.70.360">
    <property type="match status" value="1"/>
</dbReference>
<feature type="binding site" evidence="3">
    <location>
        <position position="169"/>
    </location>
    <ligand>
        <name>Mn(2+)</name>
        <dbReference type="ChEBI" id="CHEBI:29035"/>
        <label>2</label>
    </ligand>
</feature>
<feature type="signal peptide" evidence="4">
    <location>
        <begin position="1"/>
        <end position="22"/>
    </location>
</feature>
<dbReference type="AlphaFoldDB" id="A0A7R9YB95"/>
<dbReference type="NCBIfam" id="TIGR01891">
    <property type="entry name" value="amidohydrolases"/>
    <property type="match status" value="1"/>
</dbReference>
<protein>
    <recommendedName>
        <fullName evidence="5">Peptidase M20 dimerisation domain-containing protein</fullName>
    </recommendedName>
</protein>
<dbReference type="Gene3D" id="3.40.630.10">
    <property type="entry name" value="Zn peptidases"/>
    <property type="match status" value="1"/>
</dbReference>
<dbReference type="InterPro" id="IPR017439">
    <property type="entry name" value="Amidohydrolase"/>
</dbReference>
<dbReference type="InterPro" id="IPR036264">
    <property type="entry name" value="Bact_exopeptidase_dim_dom"/>
</dbReference>
<evidence type="ECO:0000259" key="5">
    <source>
        <dbReference type="Pfam" id="PF07687"/>
    </source>
</evidence>
<dbReference type="GO" id="GO:0046872">
    <property type="term" value="F:metal ion binding"/>
    <property type="evidence" value="ECO:0007669"/>
    <property type="project" value="UniProtKB-KW"/>
</dbReference>
<proteinExistence type="inferred from homology"/>
<feature type="binding site" evidence="3">
    <location>
        <position position="167"/>
    </location>
    <ligand>
        <name>Mn(2+)</name>
        <dbReference type="ChEBI" id="CHEBI:29035"/>
        <label>2</label>
    </ligand>
</feature>
<dbReference type="SUPFAM" id="SSF53187">
    <property type="entry name" value="Zn-dependent exopeptidases"/>
    <property type="match status" value="1"/>
</dbReference>
<dbReference type="Pfam" id="PF01546">
    <property type="entry name" value="Peptidase_M20"/>
    <property type="match status" value="1"/>
</dbReference>
<comment type="cofactor">
    <cofactor evidence="3">
        <name>Mn(2+)</name>
        <dbReference type="ChEBI" id="CHEBI:29035"/>
    </cofactor>
    <text evidence="3">The Mn(2+) ion enhances activity.</text>
</comment>
<dbReference type="PIRSF" id="PIRSF005962">
    <property type="entry name" value="Pept_M20D_amidohydro"/>
    <property type="match status" value="1"/>
</dbReference>
<feature type="chain" id="PRO_5031393612" description="Peptidase M20 dimerisation domain-containing protein" evidence="4">
    <location>
        <begin position="23"/>
        <end position="464"/>
    </location>
</feature>
<feature type="binding site" evidence="3">
    <location>
        <position position="230"/>
    </location>
    <ligand>
        <name>Mn(2+)</name>
        <dbReference type="ChEBI" id="CHEBI:29035"/>
        <label>2</label>
    </ligand>
</feature>